<evidence type="ECO:0000313" key="2">
    <source>
        <dbReference type="Proteomes" id="UP000275925"/>
    </source>
</evidence>
<name>A0A388TIG2_9BACT</name>
<accession>A0A388TIG2</accession>
<evidence type="ECO:0000313" key="1">
    <source>
        <dbReference type="EMBL" id="GBR77002.1"/>
    </source>
</evidence>
<reference evidence="1 2" key="1">
    <citation type="journal article" date="2019" name="ISME J.">
        <title>Genome analyses of uncultured TG2/ZB3 bacteria in 'Margulisbacteria' specifically attached to ectosymbiotic spirochetes of protists in the termite gut.</title>
        <authorList>
            <person name="Utami Y.D."/>
            <person name="Kuwahara H."/>
            <person name="Igai K."/>
            <person name="Murakami T."/>
            <person name="Sugaya K."/>
            <person name="Morikawa T."/>
            <person name="Nagura Y."/>
            <person name="Yuki M."/>
            <person name="Deevong P."/>
            <person name="Inoue T."/>
            <person name="Kihara K."/>
            <person name="Lo N."/>
            <person name="Yamada A."/>
            <person name="Ohkuma M."/>
            <person name="Hongoh Y."/>
        </authorList>
    </citation>
    <scope>NUCLEOTIDE SEQUENCE [LARGE SCALE GENOMIC DNA]</scope>
    <source>
        <strain evidence="1">NkOx7-02</strain>
    </source>
</reference>
<protein>
    <submittedName>
        <fullName evidence="1">Uncharacterized protein</fullName>
    </submittedName>
</protein>
<sequence>MASAYTGGYAGITKGEKAESGKMTAALNLLEKVASKTDTVTADSTAAQYPSAAAAHAAISTLSGVGLEITDNKVTSTTWGANDNRNSDVRYPTCKAVNALGIDKIESASNKTGTVSASSTDGQYPTALAVHNRLTLKEDTANKAATAAFRYHEDRADDDVRYPTCKAVTEAVKASYADAETVAGRVTTISVFSTDGQHPTVKAVVDAILRRVRMHYLFSWHHAQ</sequence>
<keyword evidence="2" id="KW-1185">Reference proteome</keyword>
<dbReference type="AlphaFoldDB" id="A0A388TIG2"/>
<organism evidence="1 2">
    <name type="scientific">Candidatus Termititenax persephonae</name>
    <dbReference type="NCBI Taxonomy" id="2218525"/>
    <lineage>
        <taxon>Bacteria</taxon>
        <taxon>Bacillati</taxon>
        <taxon>Candidatus Margulisiibacteriota</taxon>
        <taxon>Candidatus Termititenacia</taxon>
        <taxon>Candidatus Termititenacales</taxon>
        <taxon>Candidatus Termititenacaceae</taxon>
        <taxon>Candidatus Termititenax</taxon>
    </lineage>
</organism>
<comment type="caution">
    <text evidence="1">The sequence shown here is derived from an EMBL/GenBank/DDBJ whole genome shotgun (WGS) entry which is preliminary data.</text>
</comment>
<dbReference type="EMBL" id="BGZO01000079">
    <property type="protein sequence ID" value="GBR77002.1"/>
    <property type="molecule type" value="Genomic_DNA"/>
</dbReference>
<dbReference type="Proteomes" id="UP000275925">
    <property type="component" value="Unassembled WGS sequence"/>
</dbReference>
<proteinExistence type="predicted"/>
<gene>
    <name evidence="1" type="ORF">NO2_1464</name>
</gene>